<dbReference type="Proteomes" id="UP000238365">
    <property type="component" value="Chromosome"/>
</dbReference>
<name>A0A2L0IFH8_9GAMM</name>
<dbReference type="RefSeq" id="WP_104957006.1">
    <property type="nucleotide sequence ID" value="NZ_CP026377.1"/>
</dbReference>
<evidence type="ECO:0000313" key="2">
    <source>
        <dbReference type="Proteomes" id="UP000238365"/>
    </source>
</evidence>
<dbReference type="KEGG" id="pgz:C2E15_08655"/>
<dbReference type="InterPro" id="IPR007344">
    <property type="entry name" value="GrpB/CoaE"/>
</dbReference>
<dbReference type="PANTHER" id="PTHR34822:SF1">
    <property type="entry name" value="GRPB FAMILY PROTEIN"/>
    <property type="match status" value="1"/>
</dbReference>
<dbReference type="SUPFAM" id="SSF81301">
    <property type="entry name" value="Nucleotidyltransferase"/>
    <property type="match status" value="1"/>
</dbReference>
<dbReference type="EMBL" id="CP026377">
    <property type="protein sequence ID" value="AUX93142.1"/>
    <property type="molecule type" value="Genomic_DNA"/>
</dbReference>
<reference evidence="1 2" key="1">
    <citation type="submission" date="2018-01" db="EMBL/GenBank/DDBJ databases">
        <title>Complete and assembled Genome of Pantoea gaviniae DSM22758T.</title>
        <authorList>
            <person name="Stevens M.J.A."/>
            <person name="Zurfluh K."/>
            <person name="Stephan R."/>
        </authorList>
    </citation>
    <scope>NUCLEOTIDE SEQUENCE [LARGE SCALE GENOMIC DNA]</scope>
    <source>
        <strain evidence="1 2">DSM 22758</strain>
    </source>
</reference>
<accession>A0A2L0IFH8</accession>
<keyword evidence="2" id="KW-1185">Reference proteome</keyword>
<dbReference type="Pfam" id="PF04229">
    <property type="entry name" value="GrpB"/>
    <property type="match status" value="1"/>
</dbReference>
<dbReference type="InterPro" id="IPR043519">
    <property type="entry name" value="NT_sf"/>
</dbReference>
<proteinExistence type="predicted"/>
<protein>
    <submittedName>
        <fullName evidence="1">GrpB family protein</fullName>
    </submittedName>
</protein>
<evidence type="ECO:0000313" key="1">
    <source>
        <dbReference type="EMBL" id="AUX93142.1"/>
    </source>
</evidence>
<dbReference type="AlphaFoldDB" id="A0A2L0IFH8"/>
<dbReference type="Gene3D" id="3.30.460.10">
    <property type="entry name" value="Beta Polymerase, domain 2"/>
    <property type="match status" value="1"/>
</dbReference>
<organism evidence="1 2">
    <name type="scientific">Mixta gaviniae</name>
    <dbReference type="NCBI Taxonomy" id="665914"/>
    <lineage>
        <taxon>Bacteria</taxon>
        <taxon>Pseudomonadati</taxon>
        <taxon>Pseudomonadota</taxon>
        <taxon>Gammaproteobacteria</taxon>
        <taxon>Enterobacterales</taxon>
        <taxon>Erwiniaceae</taxon>
        <taxon>Mixta</taxon>
    </lineage>
</organism>
<gene>
    <name evidence="1" type="ORF">C2E15_08655</name>
</gene>
<dbReference type="PANTHER" id="PTHR34822">
    <property type="entry name" value="GRPB DOMAIN PROTEIN (AFU_ORTHOLOGUE AFUA_1G01530)"/>
    <property type="match status" value="1"/>
</dbReference>
<sequence length="169" mass="18656">MRTLIITPYDAQWPPRFAQECAWLQAALGQTVIAIHHIGSTSVPGLAAKPVIDILLVAAALDELDRCTPALARLGYRARGENGIPGRRYFVKGGDRRTHQLHAFAAGDRQIINHLAFRDYLRQHPEIAAQYAQVKYAAAQACDNDIPRYQALKSAFIGHHLQRAIAALA</sequence>